<reference evidence="14 15" key="1">
    <citation type="journal article" date="2017" name="Nat. Ecol. Evol.">
        <title>Scallop genome provides insights into evolution of bilaterian karyotype and development.</title>
        <authorList>
            <person name="Wang S."/>
            <person name="Zhang J."/>
            <person name="Jiao W."/>
            <person name="Li J."/>
            <person name="Xun X."/>
            <person name="Sun Y."/>
            <person name="Guo X."/>
            <person name="Huan P."/>
            <person name="Dong B."/>
            <person name="Zhang L."/>
            <person name="Hu X."/>
            <person name="Sun X."/>
            <person name="Wang J."/>
            <person name="Zhao C."/>
            <person name="Wang Y."/>
            <person name="Wang D."/>
            <person name="Huang X."/>
            <person name="Wang R."/>
            <person name="Lv J."/>
            <person name="Li Y."/>
            <person name="Zhang Z."/>
            <person name="Liu B."/>
            <person name="Lu W."/>
            <person name="Hui Y."/>
            <person name="Liang J."/>
            <person name="Zhou Z."/>
            <person name="Hou R."/>
            <person name="Li X."/>
            <person name="Liu Y."/>
            <person name="Li H."/>
            <person name="Ning X."/>
            <person name="Lin Y."/>
            <person name="Zhao L."/>
            <person name="Xing Q."/>
            <person name="Dou J."/>
            <person name="Li Y."/>
            <person name="Mao J."/>
            <person name="Guo H."/>
            <person name="Dou H."/>
            <person name="Li T."/>
            <person name="Mu C."/>
            <person name="Jiang W."/>
            <person name="Fu Q."/>
            <person name="Fu X."/>
            <person name="Miao Y."/>
            <person name="Liu J."/>
            <person name="Yu Q."/>
            <person name="Li R."/>
            <person name="Liao H."/>
            <person name="Li X."/>
            <person name="Kong Y."/>
            <person name="Jiang Z."/>
            <person name="Chourrout D."/>
            <person name="Li R."/>
            <person name="Bao Z."/>
        </authorList>
    </citation>
    <scope>NUCLEOTIDE SEQUENCE [LARGE SCALE GENOMIC DNA]</scope>
    <source>
        <strain evidence="14 15">PY_sf001</strain>
    </source>
</reference>
<evidence type="ECO:0000313" key="15">
    <source>
        <dbReference type="Proteomes" id="UP000242188"/>
    </source>
</evidence>
<evidence type="ECO:0000256" key="1">
    <source>
        <dbReference type="ARBA" id="ARBA00004606"/>
    </source>
</evidence>
<dbReference type="GO" id="GO:0016020">
    <property type="term" value="C:membrane"/>
    <property type="evidence" value="ECO:0007669"/>
    <property type="project" value="UniProtKB-SubCell"/>
</dbReference>
<evidence type="ECO:0000256" key="3">
    <source>
        <dbReference type="ARBA" id="ARBA00006462"/>
    </source>
</evidence>
<dbReference type="InterPro" id="IPR003378">
    <property type="entry name" value="Fringe-like_glycosylTrfase"/>
</dbReference>
<keyword evidence="15" id="KW-1185">Reference proteome</keyword>
<feature type="region of interest" description="Disordered" evidence="12">
    <location>
        <begin position="27"/>
        <end position="50"/>
    </location>
</feature>
<keyword evidence="8" id="KW-0547">Nucleotide-binding</keyword>
<comment type="similarity">
    <text evidence="3">Belongs to the glycosyltransferase 31 family. Beta3-Gal-T subfamily.</text>
</comment>
<dbReference type="UniPathway" id="UPA00378"/>
<dbReference type="PANTHER" id="PTHR23033:SF14">
    <property type="entry name" value="GLYCOPROTEIN-N-ACETYLGALACTOSAMINE 3-BETA-GALACTOSYLTRANSFERASE 1-RELATED"/>
    <property type="match status" value="1"/>
</dbReference>
<evidence type="ECO:0000256" key="8">
    <source>
        <dbReference type="ARBA" id="ARBA00022741"/>
    </source>
</evidence>
<evidence type="ECO:0000313" key="14">
    <source>
        <dbReference type="EMBL" id="OWF35766.1"/>
    </source>
</evidence>
<evidence type="ECO:0000256" key="9">
    <source>
        <dbReference type="ARBA" id="ARBA00022968"/>
    </source>
</evidence>
<keyword evidence="7" id="KW-0812">Transmembrane</keyword>
<dbReference type="AlphaFoldDB" id="A0A210PH68"/>
<name>A0A210PH68_MIZYE</name>
<evidence type="ECO:0000256" key="6">
    <source>
        <dbReference type="ARBA" id="ARBA00022679"/>
    </source>
</evidence>
<dbReference type="InterPro" id="IPR026050">
    <property type="entry name" value="C1GALT1/C1GALT1_chp1"/>
</dbReference>
<evidence type="ECO:0000256" key="10">
    <source>
        <dbReference type="ARBA" id="ARBA00022989"/>
    </source>
</evidence>
<gene>
    <name evidence="14" type="ORF">KP79_PYT19168</name>
</gene>
<keyword evidence="10" id="KW-1133">Transmembrane helix</keyword>
<keyword evidence="9" id="KW-0735">Signal-anchor</keyword>
<dbReference type="PANTHER" id="PTHR23033">
    <property type="entry name" value="BETA1,3-GALACTOSYLTRANSFERASE"/>
    <property type="match status" value="1"/>
</dbReference>
<evidence type="ECO:0000256" key="12">
    <source>
        <dbReference type="SAM" id="MobiDB-lite"/>
    </source>
</evidence>
<comment type="subcellular location">
    <subcellularLocation>
        <location evidence="1">Membrane</location>
        <topology evidence="1">Single-pass type II membrane protein</topology>
    </subcellularLocation>
</comment>
<dbReference type="OrthoDB" id="414175at2759"/>
<evidence type="ECO:0000259" key="13">
    <source>
        <dbReference type="Pfam" id="PF02434"/>
    </source>
</evidence>
<feature type="compositionally biased region" description="Low complexity" evidence="12">
    <location>
        <begin position="27"/>
        <end position="37"/>
    </location>
</feature>
<sequence length="339" mass="38609">MVGSYVTFDSFRFVDKNKTSEFGINATGATADTGQTQKPEQEDKYGTYTNRPKQETWSGALVDDSAFHKDKDEIARDLKRNIRVLCMIMTSSKALDTKATNVKNTWAKRCNVVVYISSTTNTTFPTVGFDIPEGREHLTAKTMTAFRYIFEKHFNEADWFIKIDDDSFVILENLRYFLSSHSPNDAVYFGHSFKSIVKQGFYCAGGGHVLSKEALRRLAMNGVTYSSCQYGAEVDVELGKCMEYLGVETADSTDRLGRSRFHCFDLEKQLSGEYPGWYYQYDVNGAKQGMESISDYAISFHVVPPLKINMYKFEFYVYHLRPYGIDSGHQSLNVPHTHL</sequence>
<keyword evidence="5 14" id="KW-0328">Glycosyltransferase</keyword>
<dbReference type="STRING" id="6573.A0A210PH68"/>
<evidence type="ECO:0000256" key="7">
    <source>
        <dbReference type="ARBA" id="ARBA00022692"/>
    </source>
</evidence>
<accession>A0A210PH68</accession>
<evidence type="ECO:0000256" key="4">
    <source>
        <dbReference type="ARBA" id="ARBA00012557"/>
    </source>
</evidence>
<dbReference type="Pfam" id="PF02434">
    <property type="entry name" value="Fringe"/>
    <property type="match status" value="1"/>
</dbReference>
<comment type="pathway">
    <text evidence="2">Protein modification; protein glycosylation.</text>
</comment>
<proteinExistence type="inferred from homology"/>
<evidence type="ECO:0000256" key="2">
    <source>
        <dbReference type="ARBA" id="ARBA00004922"/>
    </source>
</evidence>
<feature type="domain" description="Fringe-like glycosyltransferase" evidence="13">
    <location>
        <begin position="85"/>
        <end position="252"/>
    </location>
</feature>
<dbReference type="EC" id="2.4.1.122" evidence="4"/>
<dbReference type="EMBL" id="NEDP02076709">
    <property type="protein sequence ID" value="OWF35766.1"/>
    <property type="molecule type" value="Genomic_DNA"/>
</dbReference>
<keyword evidence="11" id="KW-0472">Membrane</keyword>
<dbReference type="GO" id="GO:0016263">
    <property type="term" value="F:glycoprotein-N-acetylgalactosamine 3-beta-galactosyltransferase activity"/>
    <property type="evidence" value="ECO:0007669"/>
    <property type="project" value="UniProtKB-EC"/>
</dbReference>
<dbReference type="Proteomes" id="UP000242188">
    <property type="component" value="Unassembled WGS sequence"/>
</dbReference>
<organism evidence="14 15">
    <name type="scientific">Mizuhopecten yessoensis</name>
    <name type="common">Japanese scallop</name>
    <name type="synonym">Patinopecten yessoensis</name>
    <dbReference type="NCBI Taxonomy" id="6573"/>
    <lineage>
        <taxon>Eukaryota</taxon>
        <taxon>Metazoa</taxon>
        <taxon>Spiralia</taxon>
        <taxon>Lophotrochozoa</taxon>
        <taxon>Mollusca</taxon>
        <taxon>Bivalvia</taxon>
        <taxon>Autobranchia</taxon>
        <taxon>Pteriomorphia</taxon>
        <taxon>Pectinida</taxon>
        <taxon>Pectinoidea</taxon>
        <taxon>Pectinidae</taxon>
        <taxon>Mizuhopecten</taxon>
    </lineage>
</organism>
<dbReference type="Gene3D" id="3.90.550.50">
    <property type="match status" value="1"/>
</dbReference>
<comment type="caution">
    <text evidence="14">The sequence shown here is derived from an EMBL/GenBank/DDBJ whole genome shotgun (WGS) entry which is preliminary data.</text>
</comment>
<protein>
    <recommendedName>
        <fullName evidence="4">N-acetylgalactosaminide beta-1,3-galactosyltransferase</fullName>
        <ecNumber evidence="4">2.4.1.122</ecNumber>
    </recommendedName>
</protein>
<keyword evidence="6 14" id="KW-0808">Transferase</keyword>
<evidence type="ECO:0000256" key="5">
    <source>
        <dbReference type="ARBA" id="ARBA00022676"/>
    </source>
</evidence>
<evidence type="ECO:0000256" key="11">
    <source>
        <dbReference type="ARBA" id="ARBA00023136"/>
    </source>
</evidence>
<dbReference type="GO" id="GO:0000166">
    <property type="term" value="F:nucleotide binding"/>
    <property type="evidence" value="ECO:0007669"/>
    <property type="project" value="UniProtKB-KW"/>
</dbReference>